<dbReference type="EMBL" id="JBEDUW010000002">
    <property type="protein sequence ID" value="KAK9946732.1"/>
    <property type="molecule type" value="Genomic_DNA"/>
</dbReference>
<proteinExistence type="predicted"/>
<evidence type="ECO:0000313" key="2">
    <source>
        <dbReference type="Proteomes" id="UP001457282"/>
    </source>
</evidence>
<dbReference type="PANTHER" id="PTHR35510">
    <property type="entry name" value="DBH-LIKE MONOOXYGENASE"/>
    <property type="match status" value="1"/>
</dbReference>
<dbReference type="Proteomes" id="UP001457282">
    <property type="component" value="Unassembled WGS sequence"/>
</dbReference>
<name>A0AAW1YD72_RUBAR</name>
<keyword evidence="2" id="KW-1185">Reference proteome</keyword>
<reference evidence="1 2" key="1">
    <citation type="journal article" date="2023" name="G3 (Bethesda)">
        <title>A chromosome-length genome assembly and annotation of blackberry (Rubus argutus, cv. 'Hillquist').</title>
        <authorList>
            <person name="Bruna T."/>
            <person name="Aryal R."/>
            <person name="Dudchenko O."/>
            <person name="Sargent D.J."/>
            <person name="Mead D."/>
            <person name="Buti M."/>
            <person name="Cavallini A."/>
            <person name="Hytonen T."/>
            <person name="Andres J."/>
            <person name="Pham M."/>
            <person name="Weisz D."/>
            <person name="Mascagni F."/>
            <person name="Usai G."/>
            <person name="Natali L."/>
            <person name="Bassil N."/>
            <person name="Fernandez G.E."/>
            <person name="Lomsadze A."/>
            <person name="Armour M."/>
            <person name="Olukolu B."/>
            <person name="Poorten T."/>
            <person name="Britton C."/>
            <person name="Davik J."/>
            <person name="Ashrafi H."/>
            <person name="Aiden E.L."/>
            <person name="Borodovsky M."/>
            <person name="Worthington M."/>
        </authorList>
    </citation>
    <scope>NUCLEOTIDE SEQUENCE [LARGE SCALE GENOMIC DNA]</scope>
    <source>
        <strain evidence="1">PI 553951</strain>
    </source>
</reference>
<organism evidence="1 2">
    <name type="scientific">Rubus argutus</name>
    <name type="common">Southern blackberry</name>
    <dbReference type="NCBI Taxonomy" id="59490"/>
    <lineage>
        <taxon>Eukaryota</taxon>
        <taxon>Viridiplantae</taxon>
        <taxon>Streptophyta</taxon>
        <taxon>Embryophyta</taxon>
        <taxon>Tracheophyta</taxon>
        <taxon>Spermatophyta</taxon>
        <taxon>Magnoliopsida</taxon>
        <taxon>eudicotyledons</taxon>
        <taxon>Gunneridae</taxon>
        <taxon>Pentapetalae</taxon>
        <taxon>rosids</taxon>
        <taxon>fabids</taxon>
        <taxon>Rosales</taxon>
        <taxon>Rosaceae</taxon>
        <taxon>Rosoideae</taxon>
        <taxon>Rosoideae incertae sedis</taxon>
        <taxon>Rubus</taxon>
    </lineage>
</organism>
<dbReference type="PANTHER" id="PTHR35510:SF4">
    <property type="match status" value="1"/>
</dbReference>
<evidence type="ECO:0000313" key="1">
    <source>
        <dbReference type="EMBL" id="KAK9946732.1"/>
    </source>
</evidence>
<dbReference type="AlphaFoldDB" id="A0AAW1YD72"/>
<comment type="caution">
    <text evidence="1">The sequence shown here is derived from an EMBL/GenBank/DDBJ whole genome shotgun (WGS) entry which is preliminary data.</text>
</comment>
<accession>A0AAW1YD72</accession>
<sequence>MKRKDLEEVFDDTPSPFTKSRRLDADLIGAMNEDQSSACEVFQQRLPQDRPLKRKGLGEVLDDLSSPSSKSRRLDAELFSKMKEDQISGLEPLACTSHMQKGGLPMDSLPLPSGDEKALVLYSPTKMPFYKTPASKDFSIIVNSNLIPGLRDQIFTGGNLKSGIAVLDGVVEEKSETSNDCWAVVPWVKSTWPLASRTETHAASLSEAQEVEMMDTDDNGYNGSNPSEFGAMMDGSVGIQQWQQQQQLCMQPQLLNNTSTPITW</sequence>
<protein>
    <submittedName>
        <fullName evidence="1">Uncharacterized protein</fullName>
    </submittedName>
</protein>
<gene>
    <name evidence="1" type="ORF">M0R45_012179</name>
</gene>